<dbReference type="GO" id="GO:0016787">
    <property type="term" value="F:hydrolase activity"/>
    <property type="evidence" value="ECO:0007669"/>
    <property type="project" value="UniProtKB-KW"/>
</dbReference>
<dbReference type="RefSeq" id="WP_236132970.1">
    <property type="nucleotide sequence ID" value="NZ_JAKGTH010000006.1"/>
</dbReference>
<reference evidence="1" key="1">
    <citation type="submission" date="2022-01" db="EMBL/GenBank/DDBJ databases">
        <title>Gillisia lutea sp. nov., isolated from marine plastic residues from the Malvarosa beach (Valencia, Spain).</title>
        <authorList>
            <person name="Vidal-Verdu A."/>
            <person name="Molina-Menor E."/>
            <person name="Satari L."/>
            <person name="Pascual J."/>
            <person name="Pereto J."/>
            <person name="Porcar M."/>
        </authorList>
    </citation>
    <scope>NUCLEOTIDE SEQUENCE</scope>
    <source>
        <strain evidence="1">M10.2A</strain>
    </source>
</reference>
<evidence type="ECO:0000313" key="2">
    <source>
        <dbReference type="Proteomes" id="UP001179363"/>
    </source>
</evidence>
<dbReference type="SUPFAM" id="SSF51445">
    <property type="entry name" value="(Trans)glycosidases"/>
    <property type="match status" value="1"/>
</dbReference>
<gene>
    <name evidence="1" type="ORF">L1I30_04070</name>
</gene>
<dbReference type="InterPro" id="IPR017853">
    <property type="entry name" value="GH"/>
</dbReference>
<accession>A0ABS9ED82</accession>
<proteinExistence type="predicted"/>
<keyword evidence="1" id="KW-0378">Hydrolase</keyword>
<organism evidence="1 2">
    <name type="scientific">Gillisia lutea</name>
    <dbReference type="NCBI Taxonomy" id="2909668"/>
    <lineage>
        <taxon>Bacteria</taxon>
        <taxon>Pseudomonadati</taxon>
        <taxon>Bacteroidota</taxon>
        <taxon>Flavobacteriia</taxon>
        <taxon>Flavobacteriales</taxon>
        <taxon>Flavobacteriaceae</taxon>
        <taxon>Gillisia</taxon>
    </lineage>
</organism>
<dbReference type="Gene3D" id="3.20.20.80">
    <property type="entry name" value="Glycosidases"/>
    <property type="match status" value="1"/>
</dbReference>
<name>A0ABS9ED82_9FLAO</name>
<dbReference type="Proteomes" id="UP001179363">
    <property type="component" value="Unassembled WGS sequence"/>
</dbReference>
<sequence length="359" mass="42311">MYSSRTYNKGKLMNFKVLRSLEIPVFCILLLAVIHSCQSPQQLEEKINGISLVASRDSILPGQVLPIKEIHANAVALMPFGFLEKLDSPHLKFNMERQWFGEREEGVRKSIRMLRTNKMKVMLKPQIWIWRGEFTGDIKMNSEADWKEFEKNYRNFILLYAQVAAEEKVDIFTLGTELYGFVHERQNFWSVLIADVRRIYKGQLTYAENWDKVEKVTFWRELDYVGVDAYFPLNSERSPEVEKLRSAWQSYKVKLEDLSHEVEQPILFTEYGYRNTDYATEYPWESSRETNSFNDDLQANALTALYEEFWKENWFAGGFLWKWHQDHENAGGLGNNQFTPQNKPAQEVVKKYYGNTLIN</sequence>
<comment type="caution">
    <text evidence="1">The sequence shown here is derived from an EMBL/GenBank/DDBJ whole genome shotgun (WGS) entry which is preliminary data.</text>
</comment>
<dbReference type="EMBL" id="JAKGTH010000006">
    <property type="protein sequence ID" value="MCF4100835.1"/>
    <property type="molecule type" value="Genomic_DNA"/>
</dbReference>
<dbReference type="CDD" id="cd19608">
    <property type="entry name" value="GH113_mannanase-like"/>
    <property type="match status" value="1"/>
</dbReference>
<keyword evidence="2" id="KW-1185">Reference proteome</keyword>
<protein>
    <submittedName>
        <fullName evidence="1">Glycoside hydrolase</fullName>
    </submittedName>
</protein>
<dbReference type="InterPro" id="IPR055151">
    <property type="entry name" value="GH113"/>
</dbReference>
<dbReference type="Pfam" id="PF22612">
    <property type="entry name" value="GH113"/>
    <property type="match status" value="1"/>
</dbReference>
<evidence type="ECO:0000313" key="1">
    <source>
        <dbReference type="EMBL" id="MCF4100835.1"/>
    </source>
</evidence>